<dbReference type="Gene3D" id="3.60.10.10">
    <property type="entry name" value="Endonuclease/exonuclease/phosphatase"/>
    <property type="match status" value="1"/>
</dbReference>
<dbReference type="PANTHER" id="PTHR33116:SF80">
    <property type="entry name" value="REVERSE TRANSCRIPTASE ZINC-BINDING DOMAIN-CONTAINING PROTEIN"/>
    <property type="match status" value="1"/>
</dbReference>
<dbReference type="InterPro" id="IPR026960">
    <property type="entry name" value="RVT-Znf"/>
</dbReference>
<dbReference type="InterPro" id="IPR005135">
    <property type="entry name" value="Endo/exonuclease/phosphatase"/>
</dbReference>
<dbReference type="Gene3D" id="3.30.420.10">
    <property type="entry name" value="Ribonuclease H-like superfamily/Ribonuclease H"/>
    <property type="match status" value="1"/>
</dbReference>
<dbReference type="Pfam" id="PF03372">
    <property type="entry name" value="Exo_endo_phos"/>
    <property type="match status" value="1"/>
</dbReference>
<feature type="domain" description="Reverse transcriptase zinc-binding" evidence="4">
    <location>
        <begin position="1112"/>
        <end position="1194"/>
    </location>
</feature>
<dbReference type="SUPFAM" id="SSF56672">
    <property type="entry name" value="DNA/RNA polymerases"/>
    <property type="match status" value="1"/>
</dbReference>
<evidence type="ECO:0000313" key="6">
    <source>
        <dbReference type="Proteomes" id="UP000242715"/>
    </source>
</evidence>
<dbReference type="InterPro" id="IPR036397">
    <property type="entry name" value="RNaseH_sf"/>
</dbReference>
<dbReference type="SUPFAM" id="SSF56219">
    <property type="entry name" value="DNase I-like"/>
    <property type="match status" value="1"/>
</dbReference>
<reference evidence="6" key="1">
    <citation type="journal article" date="2017" name="Front. Plant Sci.">
        <title>Climate Clever Clovers: New Paradigm to Reduce the Environmental Footprint of Ruminants by Breeding Low Methanogenic Forages Utilizing Haplotype Variation.</title>
        <authorList>
            <person name="Kaur P."/>
            <person name="Appels R."/>
            <person name="Bayer P.E."/>
            <person name="Keeble-Gagnere G."/>
            <person name="Wang J."/>
            <person name="Hirakawa H."/>
            <person name="Shirasawa K."/>
            <person name="Vercoe P."/>
            <person name="Stefanova K."/>
            <person name="Durmic Z."/>
            <person name="Nichols P."/>
            <person name="Revell C."/>
            <person name="Isobe S.N."/>
            <person name="Edwards D."/>
            <person name="Erskine W."/>
        </authorList>
    </citation>
    <scope>NUCLEOTIDE SEQUENCE [LARGE SCALE GENOMIC DNA]</scope>
    <source>
        <strain evidence="6">cv. Daliak</strain>
    </source>
</reference>
<feature type="domain" description="RNase H type-1" evidence="3">
    <location>
        <begin position="1319"/>
        <end position="1439"/>
    </location>
</feature>
<evidence type="ECO:0000259" key="2">
    <source>
        <dbReference type="Pfam" id="PF03372"/>
    </source>
</evidence>
<evidence type="ECO:0000259" key="3">
    <source>
        <dbReference type="Pfam" id="PF13456"/>
    </source>
</evidence>
<sequence length="1475" mass="167557">MSSFSIPWKCLDLDYEPKDTNIDQPQTTKTPKTFAQALSNLCDIPLSQFPQPVVKGDRLAIEIPEIAYQAGLDACKHNLHGRILWPKGSTPLSVVALKSKLSIIWKDLSKWGIISLGKGLFEFTFSALEDVRRVRSIPSWNLNPGMLKLFAWSKDFNPKMQHNTSAQVWVNFFGLSQEYWHKNILFAIASSLGTPICTDSVTARPMHERTFGQFARVLVDMDLSQPLRYKVIGHHVENCKRWNKEEVLKEDKDNITKKKPILESKKVYVPTIDGRAQQSKLKEVINVEKEIINVEEAGENSPQHSPKDKEPSQNVLIYSEPVLTPVNQVDHRQIDESVLSPRTSFRAQDKQLEDELNANLGSDNDTDQALIVTTPNSKDSFVNATQVFSTTASASSATAVLRQTPERVLKDMEGLANSPTRLALKKIISHHKPDFVLLAEPWMSADNLPRQWLVNFNLKRFAVNTRPNLLPNLWCLCKTNLHPTILALDDQHVTFIVIDNDKTLAISAIYASTNYLTRRKLWENLNILQSQHVLPWCFIGDFNVILGAHEHRGRFPPARLPMDDFQSWTDAFQLFHLPTRGAVFTWNNGRGGSRHTEKRLDRAVCNQLWLDTCCVSSVSTLTNHKSDHFPLFLDFQLSNTTFASHFKFMRMWSLHPDCRNIILACWNNVIVGCPMYILSQKLKTLKEKLNAWNKENFGNVHDYVFNAKQNLHQIQDKIQLHGHTDDLLSEEKIASLIYEEALNREEVFWQEKAKLNWHLEGDRNTKFFHRLAKIKTSTKVITSLQHGDQDSLLAEEVVPNLVTNDVNAVLTMLPSHDEIKAAVFALNKDSAPGPDGLATIMPSIISEEQKGFIHERNIKDCLCIASEAANLLHNKFYGGVRQGDPLSPLLFCLAEDVLSRSITKLVAQGNIHLIKGTRNLKIPSHSFYADDLLVFCKGNLSGLRAIKELFDKYALESGQMINNSKSTIFSGSITPGRLNLIRQLLNFNLGSLPFSYLGVPIFRGKPKTCHLQPVADKVKLKLSAWKASLLSIAGRVQLVRAVIQSMLIYNISLYSWSVALLKDIEKCIRNFIWSGDIDNRKLVTTSWKKNCRPYSQVSDFIVNGSWSIPSQLKAAYQFKMQQFHDLNWAKQIWSIDIPPSKSMFVWRLMNEKVPADENLMMRGCSIPSMCNLCNNHVETSFHIFFECAYAVRLWSWLAGCLDLVLQFTSMEDMWKLCDLNWSPQSNITITAAIINLLNTIWLVRNEARFNNKLIPWMSAISLIITNTALTGNNTCKSSSNSLRDFTFLKRFRIAIHNPKTPILKEIIWHPPPLNWTKCNIDGASCGNPGIASCGGIFRDHNVDFVLAFAKPLGIASSYFAELCGAMNAIEIAYSKNWFNLWLETDSSLVVAAFKNTSKPVAWPLRNRWNNVVFLLKHMNCMVTHIYREGNKVADLIANHRLNLPSFLTWNTSPLFINDCLLSNKRGMPNFRLVPT</sequence>
<dbReference type="PANTHER" id="PTHR33116">
    <property type="entry name" value="REVERSE TRANSCRIPTASE ZINC-BINDING DOMAIN-CONTAINING PROTEIN-RELATED-RELATED"/>
    <property type="match status" value="1"/>
</dbReference>
<dbReference type="InterPro" id="IPR036691">
    <property type="entry name" value="Endo/exonu/phosph_ase_sf"/>
</dbReference>
<proteinExistence type="predicted"/>
<evidence type="ECO:0000259" key="4">
    <source>
        <dbReference type="Pfam" id="PF13966"/>
    </source>
</evidence>
<dbReference type="CDD" id="cd06222">
    <property type="entry name" value="RNase_H_like"/>
    <property type="match status" value="1"/>
</dbReference>
<feature type="domain" description="Reverse transcriptase" evidence="1">
    <location>
        <begin position="857"/>
        <end position="1001"/>
    </location>
</feature>
<dbReference type="Proteomes" id="UP000242715">
    <property type="component" value="Unassembled WGS sequence"/>
</dbReference>
<dbReference type="InterPro" id="IPR012337">
    <property type="entry name" value="RNaseH-like_sf"/>
</dbReference>
<dbReference type="EMBL" id="DF973884">
    <property type="protein sequence ID" value="GAU41845.1"/>
    <property type="molecule type" value="Genomic_DNA"/>
</dbReference>
<dbReference type="GO" id="GO:0004523">
    <property type="term" value="F:RNA-DNA hybrid ribonuclease activity"/>
    <property type="evidence" value="ECO:0007669"/>
    <property type="project" value="InterPro"/>
</dbReference>
<dbReference type="Pfam" id="PF00078">
    <property type="entry name" value="RVT_1"/>
    <property type="match status" value="1"/>
</dbReference>
<dbReference type="InterPro" id="IPR044730">
    <property type="entry name" value="RNase_H-like_dom_plant"/>
</dbReference>
<dbReference type="Pfam" id="PF13456">
    <property type="entry name" value="RVT_3"/>
    <property type="match status" value="1"/>
</dbReference>
<dbReference type="SUPFAM" id="SSF53098">
    <property type="entry name" value="Ribonuclease H-like"/>
    <property type="match status" value="1"/>
</dbReference>
<evidence type="ECO:0000313" key="5">
    <source>
        <dbReference type="EMBL" id="GAU41845.1"/>
    </source>
</evidence>
<organism evidence="5 6">
    <name type="scientific">Trifolium subterraneum</name>
    <name type="common">Subterranean clover</name>
    <dbReference type="NCBI Taxonomy" id="3900"/>
    <lineage>
        <taxon>Eukaryota</taxon>
        <taxon>Viridiplantae</taxon>
        <taxon>Streptophyta</taxon>
        <taxon>Embryophyta</taxon>
        <taxon>Tracheophyta</taxon>
        <taxon>Spermatophyta</taxon>
        <taxon>Magnoliopsida</taxon>
        <taxon>eudicotyledons</taxon>
        <taxon>Gunneridae</taxon>
        <taxon>Pentapetalae</taxon>
        <taxon>rosids</taxon>
        <taxon>fabids</taxon>
        <taxon>Fabales</taxon>
        <taxon>Fabaceae</taxon>
        <taxon>Papilionoideae</taxon>
        <taxon>50 kb inversion clade</taxon>
        <taxon>NPAAA clade</taxon>
        <taxon>Hologalegina</taxon>
        <taxon>IRL clade</taxon>
        <taxon>Trifolieae</taxon>
        <taxon>Trifolium</taxon>
    </lineage>
</organism>
<evidence type="ECO:0000259" key="1">
    <source>
        <dbReference type="Pfam" id="PF00078"/>
    </source>
</evidence>
<feature type="domain" description="Endonuclease/exonuclease/phosphatase" evidence="2">
    <location>
        <begin position="415"/>
        <end position="620"/>
    </location>
</feature>
<gene>
    <name evidence="5" type="ORF">TSUD_177560</name>
</gene>
<dbReference type="InterPro" id="IPR002156">
    <property type="entry name" value="RNaseH_domain"/>
</dbReference>
<dbReference type="GO" id="GO:0003676">
    <property type="term" value="F:nucleic acid binding"/>
    <property type="evidence" value="ECO:0007669"/>
    <property type="project" value="InterPro"/>
</dbReference>
<dbReference type="InterPro" id="IPR000477">
    <property type="entry name" value="RT_dom"/>
</dbReference>
<name>A0A2Z6P0P2_TRISU</name>
<dbReference type="InterPro" id="IPR043502">
    <property type="entry name" value="DNA/RNA_pol_sf"/>
</dbReference>
<protein>
    <submittedName>
        <fullName evidence="5">Uncharacterized protein</fullName>
    </submittedName>
</protein>
<dbReference type="OrthoDB" id="1430711at2759"/>
<dbReference type="Pfam" id="PF13966">
    <property type="entry name" value="zf-RVT"/>
    <property type="match status" value="1"/>
</dbReference>
<keyword evidence="6" id="KW-1185">Reference proteome</keyword>
<accession>A0A2Z6P0P2</accession>